<feature type="chain" id="PRO_5024851683" evidence="3">
    <location>
        <begin position="29"/>
        <end position="523"/>
    </location>
</feature>
<evidence type="ECO:0000313" key="4">
    <source>
        <dbReference type="EMBL" id="QFJ53853.1"/>
    </source>
</evidence>
<evidence type="ECO:0000256" key="2">
    <source>
        <dbReference type="SAM" id="MobiDB-lite"/>
    </source>
</evidence>
<evidence type="ECO:0000313" key="5">
    <source>
        <dbReference type="Proteomes" id="UP000327030"/>
    </source>
</evidence>
<keyword evidence="3" id="KW-0732">Signal</keyword>
<dbReference type="KEGG" id="pxv:FXF36_02700"/>
<sequence length="523" mass="58053">MKFRSVQALFISLAALSLTGSISLKAKAQTVSDEDSVLSEQLNISEVIEHCYIPDTEGLQDNQQVSGLTVVPAEDDASHLAVTYDIVDAEGNVLRSVSADYGYVVDAETEQLQLYTRDLTYEYTNAEGQVVSISKEDAERLGGQVEVANYWTIDGYYVPTYLDEGRYVGKHSVLFYTRNGATKAGQEYVEDQYYGNPEIYKADVEFADDWGSLFWLPSLSYITTGTYSATYNKVEDMGGYWLLDEVKDDRYSSKEEAIRAAIMQARTYHGAYTIDADESRLVTEYIAEYAKVYQYYKNVGDAIWSESIPAIKEKLAKLKTPQTPEEEVQKEELEKQLEDAEKKYDEVQEIIQSIEENVPEVKEQVVSEEVAQESSVETKVEVKSEAVVSEPENKQSEEKQEQVEAEPEEIIEEELSEEIEEPEDKEERQVVIQSAHTDNGGSGDSGAAASGENTPVIEEPQDEAIDSVTITDEEAPLAVTMAGLIARGKWFAALGGASAAGAGVAVFEVKRRAAAKIIDKLNQ</sequence>
<dbReference type="Proteomes" id="UP000327030">
    <property type="component" value="Chromosome 1"/>
</dbReference>
<evidence type="ECO:0000256" key="3">
    <source>
        <dbReference type="SAM" id="SignalP"/>
    </source>
</evidence>
<accession>A0A5P6VMH3</accession>
<dbReference type="AlphaFoldDB" id="A0A5P6VMH3"/>
<feature type="region of interest" description="Disordered" evidence="2">
    <location>
        <begin position="369"/>
        <end position="463"/>
    </location>
</feature>
<evidence type="ECO:0000256" key="1">
    <source>
        <dbReference type="SAM" id="Coils"/>
    </source>
</evidence>
<feature type="signal peptide" evidence="3">
    <location>
        <begin position="1"/>
        <end position="28"/>
    </location>
</feature>
<name>A0A5P6VMH3_PSEXY</name>
<feature type="coiled-coil region" evidence="1">
    <location>
        <begin position="323"/>
        <end position="364"/>
    </location>
</feature>
<keyword evidence="1" id="KW-0175">Coiled coil</keyword>
<protein>
    <submittedName>
        <fullName evidence="4">Uncharacterized protein</fullName>
    </submittedName>
</protein>
<feature type="compositionally biased region" description="Acidic residues" evidence="2">
    <location>
        <begin position="403"/>
        <end position="424"/>
    </location>
</feature>
<feature type="compositionally biased region" description="Basic and acidic residues" evidence="2">
    <location>
        <begin position="391"/>
        <end position="402"/>
    </location>
</feature>
<organism evidence="4 5">
    <name type="scientific">Pseudobutyrivibrio xylanivorans</name>
    <dbReference type="NCBI Taxonomy" id="185007"/>
    <lineage>
        <taxon>Bacteria</taxon>
        <taxon>Bacillati</taxon>
        <taxon>Bacillota</taxon>
        <taxon>Clostridia</taxon>
        <taxon>Lachnospirales</taxon>
        <taxon>Lachnospiraceae</taxon>
        <taxon>Pseudobutyrivibrio</taxon>
    </lineage>
</organism>
<dbReference type="EMBL" id="CP043028">
    <property type="protein sequence ID" value="QFJ53853.1"/>
    <property type="molecule type" value="Genomic_DNA"/>
</dbReference>
<proteinExistence type="predicted"/>
<reference evidence="5" key="1">
    <citation type="submission" date="2019-08" db="EMBL/GenBank/DDBJ databases">
        <title>Complete Genome Sequence of the Polysaccharide-Degrading Rumen Bacterium Pseudobutyrivibrio xylanivorans MA3014.</title>
        <authorList>
            <person name="Palevich N."/>
            <person name="Maclean P.H."/>
            <person name="Kelly W.J."/>
            <person name="Leahy S.C."/>
            <person name="Rakonjac J."/>
            <person name="Attwood G.T."/>
        </authorList>
    </citation>
    <scope>NUCLEOTIDE SEQUENCE [LARGE SCALE GENOMIC DNA]</scope>
    <source>
        <strain evidence="5">MA3014</strain>
    </source>
</reference>
<gene>
    <name evidence="4" type="ORF">FXF36_02700</name>
</gene>
<dbReference type="OrthoDB" id="2024032at2"/>
<dbReference type="RefSeq" id="WP_151622349.1">
    <property type="nucleotide sequence ID" value="NZ_CP043028.1"/>
</dbReference>